<feature type="repeat" description="WD" evidence="6">
    <location>
        <begin position="131"/>
        <end position="172"/>
    </location>
</feature>
<dbReference type="InterPro" id="IPR011047">
    <property type="entry name" value="Quinoprotein_ADH-like_sf"/>
</dbReference>
<feature type="repeat" description="WD" evidence="6">
    <location>
        <begin position="89"/>
        <end position="130"/>
    </location>
</feature>
<dbReference type="PANTHER" id="PTHR19858">
    <property type="entry name" value="WD40 REPEAT PROTEIN"/>
    <property type="match status" value="1"/>
</dbReference>
<feature type="non-terminal residue" evidence="8">
    <location>
        <position position="543"/>
    </location>
</feature>
<feature type="domain" description="Small-subunit processome Utp12" evidence="7">
    <location>
        <begin position="476"/>
        <end position="542"/>
    </location>
</feature>
<evidence type="ECO:0000256" key="4">
    <source>
        <dbReference type="ARBA" id="ARBA00022737"/>
    </source>
</evidence>
<dbReference type="InterPro" id="IPR020472">
    <property type="entry name" value="WD40_PAC1"/>
</dbReference>
<comment type="subcellular location">
    <subcellularLocation>
        <location evidence="1">Nucleus</location>
        <location evidence="1">Nucleolus</location>
    </subcellularLocation>
</comment>
<keyword evidence="9" id="KW-1185">Reference proteome</keyword>
<dbReference type="PROSITE" id="PS50294">
    <property type="entry name" value="WD_REPEATS_REGION"/>
    <property type="match status" value="3"/>
</dbReference>
<dbReference type="EMBL" id="VXBY01000752">
    <property type="protein sequence ID" value="NXP35117.1"/>
    <property type="molecule type" value="Genomic_DNA"/>
</dbReference>
<dbReference type="GO" id="GO:0000462">
    <property type="term" value="P:maturation of SSU-rRNA from tricistronic rRNA transcript (SSU-rRNA, 5.8S rRNA, LSU-rRNA)"/>
    <property type="evidence" value="ECO:0007669"/>
    <property type="project" value="TreeGrafter"/>
</dbReference>
<evidence type="ECO:0000313" key="9">
    <source>
        <dbReference type="Proteomes" id="UP000524007"/>
    </source>
</evidence>
<dbReference type="FunFam" id="2.130.10.10:FF:000216">
    <property type="entry name" value="Periodic tryptophan protein 2 homolog"/>
    <property type="match status" value="1"/>
</dbReference>
<feature type="non-terminal residue" evidence="8">
    <location>
        <position position="1"/>
    </location>
</feature>
<comment type="similarity">
    <text evidence="2">Belongs to the WD repeat PWP2 family.</text>
</comment>
<proteinExistence type="inferred from homology"/>
<evidence type="ECO:0000256" key="1">
    <source>
        <dbReference type="ARBA" id="ARBA00004604"/>
    </source>
</evidence>
<evidence type="ECO:0000256" key="2">
    <source>
        <dbReference type="ARBA" id="ARBA00010226"/>
    </source>
</evidence>
<sequence>FFNKEGDFNNLTAAAYHKKTHLLVTGFASGVFHLHELPDFNLIHSLSISEQRIASISINCTGDWIAFGCSGLGQLLVWEWQSESYVLKQQGHFNSMVSLAYSPDGQYIATGGEDGKVKVWNTSSSFCFVTFTEHNSGVTAVTFTSTGYVVLSASLDGTVRAFDLHRYRNFRTFTSPRPSQFSCLAVDSSGEIVAAGSQDSFEIFIWSMQSGRLLDVLAGHEGPISSLSFNPMKCVLASASWDKTVKLWDMLDSWRTKETLIMNSDVLVVAFRPDGKELAVAALNGQITFWDHENAVQTGSIEGRHDLQMGRKELDKITAKQAAKGKSFTTLCYSADGQSILAGGLSKFVCIYNVKEQILMKKFEISCNYSLDAMEVFCISKEMKDFFFNGHRTPSLTCDMSYRHFKPEIRVTCVRFCPTGRSWAATSTEGLLLYSLDSGLIFDPFELDIDVTPSNIHKTLGQKEYTVAIVMAFKLNEKKLIQEVIEAVPSSEIDVVCSSLPDLYVEKLLEFLASAFETSCHLEFYLIWAHKLLMLHGQKLKTR</sequence>
<dbReference type="SUPFAM" id="SSF50978">
    <property type="entry name" value="WD40 repeat-like"/>
    <property type="match status" value="1"/>
</dbReference>
<evidence type="ECO:0000259" key="7">
    <source>
        <dbReference type="Pfam" id="PF04003"/>
    </source>
</evidence>
<dbReference type="PROSITE" id="PS00678">
    <property type="entry name" value="WD_REPEATS_1"/>
    <property type="match status" value="2"/>
</dbReference>
<feature type="repeat" description="WD" evidence="6">
    <location>
        <begin position="217"/>
        <end position="250"/>
    </location>
</feature>
<dbReference type="InterPro" id="IPR015943">
    <property type="entry name" value="WD40/YVTN_repeat-like_dom_sf"/>
</dbReference>
<dbReference type="GO" id="GO:0034388">
    <property type="term" value="C:Pwp2p-containing subcomplex of 90S preribosome"/>
    <property type="evidence" value="ECO:0007669"/>
    <property type="project" value="TreeGrafter"/>
</dbReference>
<dbReference type="InterPro" id="IPR019775">
    <property type="entry name" value="WD40_repeat_CS"/>
</dbReference>
<dbReference type="PROSITE" id="PS50082">
    <property type="entry name" value="WD_REPEATS_2"/>
    <property type="match status" value="3"/>
</dbReference>
<dbReference type="CDD" id="cd00200">
    <property type="entry name" value="WD40"/>
    <property type="match status" value="1"/>
</dbReference>
<dbReference type="Pfam" id="PF00400">
    <property type="entry name" value="WD40"/>
    <property type="match status" value="3"/>
</dbReference>
<dbReference type="SMART" id="SM00320">
    <property type="entry name" value="WD40"/>
    <property type="match status" value="8"/>
</dbReference>
<protein>
    <submittedName>
        <fullName evidence="8">PWP2 protein</fullName>
    </submittedName>
</protein>
<dbReference type="InterPro" id="IPR007148">
    <property type="entry name" value="SSU_processome_Utp12"/>
</dbReference>
<dbReference type="PANTHER" id="PTHR19858:SF0">
    <property type="entry name" value="PERIODIC TRYPTOPHAN PROTEIN 2 HOMOLOG"/>
    <property type="match status" value="1"/>
</dbReference>
<dbReference type="Pfam" id="PF04003">
    <property type="entry name" value="Utp12"/>
    <property type="match status" value="1"/>
</dbReference>
<reference evidence="8 9" key="1">
    <citation type="submission" date="2019-09" db="EMBL/GenBank/DDBJ databases">
        <title>Bird 10,000 Genomes (B10K) Project - Family phase.</title>
        <authorList>
            <person name="Zhang G."/>
        </authorList>
    </citation>
    <scope>NUCLEOTIDE SEQUENCE [LARGE SCALE GENOMIC DNA]</scope>
    <source>
        <strain evidence="8">B10K-DU-002-43</strain>
        <tissue evidence="8">Muscle</tissue>
    </source>
</reference>
<evidence type="ECO:0000256" key="3">
    <source>
        <dbReference type="ARBA" id="ARBA00022574"/>
    </source>
</evidence>
<gene>
    <name evidence="8" type="primary">Pwp2</name>
    <name evidence="8" type="ORF">LEILUT_R11947</name>
</gene>
<dbReference type="InterPro" id="IPR001680">
    <property type="entry name" value="WD40_rpt"/>
</dbReference>
<keyword evidence="3 6" id="KW-0853">WD repeat</keyword>
<organism evidence="8 9">
    <name type="scientific">Leiothrix lutea</name>
    <name type="common">Red-billed leiothrix</name>
    <name type="synonym">Sylvia lutea</name>
    <dbReference type="NCBI Taxonomy" id="36275"/>
    <lineage>
        <taxon>Eukaryota</taxon>
        <taxon>Metazoa</taxon>
        <taxon>Chordata</taxon>
        <taxon>Craniata</taxon>
        <taxon>Vertebrata</taxon>
        <taxon>Euteleostomi</taxon>
        <taxon>Archelosauria</taxon>
        <taxon>Archosauria</taxon>
        <taxon>Dinosauria</taxon>
        <taxon>Saurischia</taxon>
        <taxon>Theropoda</taxon>
        <taxon>Coelurosauria</taxon>
        <taxon>Aves</taxon>
        <taxon>Neognathae</taxon>
        <taxon>Neoaves</taxon>
        <taxon>Telluraves</taxon>
        <taxon>Australaves</taxon>
        <taxon>Passeriformes</taxon>
        <taxon>Sylvioidea</taxon>
        <taxon>Leiothrichidae</taxon>
        <taxon>Leiothrix</taxon>
    </lineage>
</organism>
<dbReference type="GO" id="GO:0032040">
    <property type="term" value="C:small-subunit processome"/>
    <property type="evidence" value="ECO:0007669"/>
    <property type="project" value="TreeGrafter"/>
</dbReference>
<keyword evidence="5" id="KW-0539">Nucleus</keyword>
<dbReference type="PRINTS" id="PR00320">
    <property type="entry name" value="GPROTEINBRPT"/>
</dbReference>
<dbReference type="SUPFAM" id="SSF50998">
    <property type="entry name" value="Quinoprotein alcohol dehydrogenase-like"/>
    <property type="match status" value="1"/>
</dbReference>
<accession>A0A7L1ZJG0</accession>
<evidence type="ECO:0000256" key="5">
    <source>
        <dbReference type="ARBA" id="ARBA00023242"/>
    </source>
</evidence>
<dbReference type="AlphaFoldDB" id="A0A7L1ZJG0"/>
<dbReference type="FunFam" id="2.130.10.10:FF:000265">
    <property type="entry name" value="periodic tryptophan protein 2 homolog"/>
    <property type="match status" value="1"/>
</dbReference>
<keyword evidence="4" id="KW-0677">Repeat</keyword>
<comment type="caution">
    <text evidence="8">The sequence shown here is derived from an EMBL/GenBank/DDBJ whole genome shotgun (WGS) entry which is preliminary data.</text>
</comment>
<dbReference type="InterPro" id="IPR027145">
    <property type="entry name" value="PWP2"/>
</dbReference>
<dbReference type="GO" id="GO:0000028">
    <property type="term" value="P:ribosomal small subunit assembly"/>
    <property type="evidence" value="ECO:0007669"/>
    <property type="project" value="TreeGrafter"/>
</dbReference>
<dbReference type="InterPro" id="IPR036322">
    <property type="entry name" value="WD40_repeat_dom_sf"/>
</dbReference>
<evidence type="ECO:0000256" key="6">
    <source>
        <dbReference type="PROSITE-ProRule" id="PRU00221"/>
    </source>
</evidence>
<dbReference type="Gene3D" id="2.130.10.10">
    <property type="entry name" value="YVTN repeat-like/Quinoprotein amine dehydrogenase"/>
    <property type="match status" value="2"/>
</dbReference>
<evidence type="ECO:0000313" key="8">
    <source>
        <dbReference type="EMBL" id="NXP35117.1"/>
    </source>
</evidence>
<name>A0A7L1ZJG0_LEILU</name>
<dbReference type="Proteomes" id="UP000524007">
    <property type="component" value="Unassembled WGS sequence"/>
</dbReference>